<evidence type="ECO:0000313" key="9">
    <source>
        <dbReference type="Proteomes" id="UP000283530"/>
    </source>
</evidence>
<dbReference type="FunFam" id="1.20.5.170:FF:000020">
    <property type="entry name" value="BZIP transcription factor"/>
    <property type="match status" value="1"/>
</dbReference>
<keyword evidence="5" id="KW-0539">Nucleus</keyword>
<gene>
    <name evidence="8" type="ORF">CKAN_00644600</name>
</gene>
<dbReference type="PANTHER" id="PTHR45764">
    <property type="entry name" value="BZIP TRANSCRIPTION FACTOR 44"/>
    <property type="match status" value="1"/>
</dbReference>
<dbReference type="GO" id="GO:0000976">
    <property type="term" value="F:transcription cis-regulatory region binding"/>
    <property type="evidence" value="ECO:0007669"/>
    <property type="project" value="TreeGrafter"/>
</dbReference>
<reference evidence="8 9" key="1">
    <citation type="journal article" date="2019" name="Nat. Plants">
        <title>Stout camphor tree genome fills gaps in understanding of flowering plant genome evolution.</title>
        <authorList>
            <person name="Chaw S.M."/>
            <person name="Liu Y.C."/>
            <person name="Wu Y.W."/>
            <person name="Wang H.Y."/>
            <person name="Lin C.I."/>
            <person name="Wu C.S."/>
            <person name="Ke H.M."/>
            <person name="Chang L.Y."/>
            <person name="Hsu C.Y."/>
            <person name="Yang H.T."/>
            <person name="Sudianto E."/>
            <person name="Hsu M.H."/>
            <person name="Wu K.P."/>
            <person name="Wang L.N."/>
            <person name="Leebens-Mack J.H."/>
            <person name="Tsai I.J."/>
        </authorList>
    </citation>
    <scope>NUCLEOTIDE SEQUENCE [LARGE SCALE GENOMIC DNA]</scope>
    <source>
        <strain evidence="9">cv. Chaw 1501</strain>
        <tissue evidence="8">Young leaves</tissue>
    </source>
</reference>
<evidence type="ECO:0000313" key="8">
    <source>
        <dbReference type="EMBL" id="RWR77941.1"/>
    </source>
</evidence>
<feature type="domain" description="BZIP" evidence="7">
    <location>
        <begin position="62"/>
        <end position="108"/>
    </location>
</feature>
<comment type="subcellular location">
    <subcellularLocation>
        <location evidence="1">Nucleus</location>
    </subcellularLocation>
</comment>
<evidence type="ECO:0000256" key="2">
    <source>
        <dbReference type="ARBA" id="ARBA00023015"/>
    </source>
</evidence>
<evidence type="ECO:0000256" key="3">
    <source>
        <dbReference type="ARBA" id="ARBA00023125"/>
    </source>
</evidence>
<dbReference type="InterPro" id="IPR004827">
    <property type="entry name" value="bZIP"/>
</dbReference>
<dbReference type="PROSITE" id="PS50217">
    <property type="entry name" value="BZIP"/>
    <property type="match status" value="1"/>
</dbReference>
<proteinExistence type="predicted"/>
<dbReference type="EMBL" id="QPKB01000002">
    <property type="protein sequence ID" value="RWR77941.1"/>
    <property type="molecule type" value="Genomic_DNA"/>
</dbReference>
<evidence type="ECO:0000256" key="1">
    <source>
        <dbReference type="ARBA" id="ARBA00004123"/>
    </source>
</evidence>
<dbReference type="SUPFAM" id="SSF57959">
    <property type="entry name" value="Leucine zipper domain"/>
    <property type="match status" value="1"/>
</dbReference>
<dbReference type="PANTHER" id="PTHR45764:SF52">
    <property type="entry name" value="BASIC LEUCINE ZIPPER 4"/>
    <property type="match status" value="1"/>
</dbReference>
<dbReference type="GO" id="GO:0045893">
    <property type="term" value="P:positive regulation of DNA-templated transcription"/>
    <property type="evidence" value="ECO:0007669"/>
    <property type="project" value="TreeGrafter"/>
</dbReference>
<feature type="region of interest" description="Disordered" evidence="6">
    <location>
        <begin position="35"/>
        <end position="88"/>
    </location>
</feature>
<evidence type="ECO:0000256" key="4">
    <source>
        <dbReference type="ARBA" id="ARBA00023163"/>
    </source>
</evidence>
<keyword evidence="3" id="KW-0238">DNA-binding</keyword>
<dbReference type="SMART" id="SM00338">
    <property type="entry name" value="BRLZ"/>
    <property type="match status" value="1"/>
</dbReference>
<dbReference type="PROSITE" id="PS00036">
    <property type="entry name" value="BZIP_BASIC"/>
    <property type="match status" value="1"/>
</dbReference>
<dbReference type="GO" id="GO:0046982">
    <property type="term" value="F:protein heterodimerization activity"/>
    <property type="evidence" value="ECO:0007669"/>
    <property type="project" value="UniProtKB-ARBA"/>
</dbReference>
<dbReference type="AlphaFoldDB" id="A0A3S3NYX8"/>
<dbReference type="GO" id="GO:0005634">
    <property type="term" value="C:nucleus"/>
    <property type="evidence" value="ECO:0007669"/>
    <property type="project" value="UniProtKB-SubCell"/>
</dbReference>
<keyword evidence="2" id="KW-0805">Transcription regulation</keyword>
<dbReference type="InterPro" id="IPR046347">
    <property type="entry name" value="bZIP_sf"/>
</dbReference>
<sequence length="156" mass="18051">MMLPETGFGIPFSSCESGFLDNPDILYLLETPIRSPSQSPDAVSPNSNSGSGEVTRAQSTTAERKLRRMLSNRESARRSRMRKQRQLEQLRNEATRLQIENREMTNRLGLVLHQCHLYWTDNARLRAETVRLCQRLSDLQRILTLMQLHQFNQPIP</sequence>
<dbReference type="GO" id="GO:0003700">
    <property type="term" value="F:DNA-binding transcription factor activity"/>
    <property type="evidence" value="ECO:0007669"/>
    <property type="project" value="InterPro"/>
</dbReference>
<evidence type="ECO:0000256" key="6">
    <source>
        <dbReference type="SAM" id="MobiDB-lite"/>
    </source>
</evidence>
<dbReference type="OrthoDB" id="551672at2759"/>
<comment type="caution">
    <text evidence="8">The sequence shown here is derived from an EMBL/GenBank/DDBJ whole genome shotgun (WGS) entry which is preliminary data.</text>
</comment>
<keyword evidence="9" id="KW-1185">Reference proteome</keyword>
<feature type="compositionally biased region" description="Polar residues" evidence="6">
    <location>
        <begin position="35"/>
        <end position="61"/>
    </location>
</feature>
<evidence type="ECO:0000259" key="7">
    <source>
        <dbReference type="PROSITE" id="PS50217"/>
    </source>
</evidence>
<protein>
    <submittedName>
        <fullName evidence="8">Basic-leucine zipper domain-containing protein</fullName>
    </submittedName>
</protein>
<evidence type="ECO:0000256" key="5">
    <source>
        <dbReference type="ARBA" id="ARBA00023242"/>
    </source>
</evidence>
<keyword evidence="4" id="KW-0804">Transcription</keyword>
<dbReference type="Proteomes" id="UP000283530">
    <property type="component" value="Unassembled WGS sequence"/>
</dbReference>
<dbReference type="Pfam" id="PF00170">
    <property type="entry name" value="bZIP_1"/>
    <property type="match status" value="1"/>
</dbReference>
<name>A0A3S3NYX8_9MAGN</name>
<organism evidence="8 9">
    <name type="scientific">Cinnamomum micranthum f. kanehirae</name>
    <dbReference type="NCBI Taxonomy" id="337451"/>
    <lineage>
        <taxon>Eukaryota</taxon>
        <taxon>Viridiplantae</taxon>
        <taxon>Streptophyta</taxon>
        <taxon>Embryophyta</taxon>
        <taxon>Tracheophyta</taxon>
        <taxon>Spermatophyta</taxon>
        <taxon>Magnoliopsida</taxon>
        <taxon>Magnoliidae</taxon>
        <taxon>Laurales</taxon>
        <taxon>Lauraceae</taxon>
        <taxon>Cinnamomum</taxon>
    </lineage>
</organism>
<dbReference type="CDD" id="cd14702">
    <property type="entry name" value="bZIP_plant_GBF1"/>
    <property type="match status" value="1"/>
</dbReference>
<dbReference type="InterPro" id="IPR045314">
    <property type="entry name" value="bZIP_plant_GBF1"/>
</dbReference>
<dbReference type="Gene3D" id="1.20.5.170">
    <property type="match status" value="1"/>
</dbReference>
<accession>A0A3S3NYX8</accession>